<dbReference type="Proteomes" id="UP001150904">
    <property type="component" value="Unassembled WGS sequence"/>
</dbReference>
<sequence>MYLARAVNDDFPPLDCSLKDAQPIDPFGFLKSQLPSESAGRAGTPSLPPGLPLPHAHPASAAFQEHMSSSKPSSPAPIMPPGLSTNVSRVGTPSMQNAMSESRSMTPEMHSRTASISARVKDASQISFGSPVAKSANKARLNTRGDLRLATDEKDLLSQADQSPLTGTQASPASLTMPLTTQEVASTKSERAFSGTFASAAGSISAIGSRPNTPLTVASRVSESSARQPRVIRVVDTPKPGVPPSAGNAPSITASTTTVDNGFLHLNIGIACQLPPGSSRIGSAPVRSITKSQAKKERRQKAKEAEAKKVEAVSVPEEPIQAPIMGRKRKTKKASSTAIDSTDGASASVPEIISTAKSAPESPKKAEPKPEPPKKTKKEEQPVHDTKPAGMEEPPVQPKPPVEEAWRSHNTLQQANKDAEETGRSIRDILMERTKPLHEILAQMHKTGLLDLNKSSLFNPANLSQRADMKCTADDYDQLKQPIDLTDEHRKALRRGEPIRIGNDQLKNRCLITPRGSVLRHLEPEEEARYLELEKQRNGLTDPFVVGDDSSNINGGLEALFATPEKYNIRWVDEMARLGATSPSAALDAVETVVPPNVLSAMEADSTRSHDWAVAHSAELLQTTTAAVRSFAAATAKQILGSAGMHGSNPSLDDVAAMTNEELKDLAGRSQKDLESTRKELDSLDKKFAALLRRNKKVQQQALSMVDSPN</sequence>
<evidence type="ECO:0000256" key="1">
    <source>
        <dbReference type="SAM" id="Coils"/>
    </source>
</evidence>
<evidence type="ECO:0000313" key="3">
    <source>
        <dbReference type="EMBL" id="KAJ5215973.1"/>
    </source>
</evidence>
<dbReference type="EMBL" id="JAPQKR010000005">
    <property type="protein sequence ID" value="KAJ5215973.1"/>
    <property type="molecule type" value="Genomic_DNA"/>
</dbReference>
<evidence type="ECO:0000256" key="2">
    <source>
        <dbReference type="SAM" id="MobiDB-lite"/>
    </source>
</evidence>
<proteinExistence type="predicted"/>
<organism evidence="3 4">
    <name type="scientific">Penicillium cinerascens</name>
    <dbReference type="NCBI Taxonomy" id="70096"/>
    <lineage>
        <taxon>Eukaryota</taxon>
        <taxon>Fungi</taxon>
        <taxon>Dikarya</taxon>
        <taxon>Ascomycota</taxon>
        <taxon>Pezizomycotina</taxon>
        <taxon>Eurotiomycetes</taxon>
        <taxon>Eurotiomycetidae</taxon>
        <taxon>Eurotiales</taxon>
        <taxon>Aspergillaceae</taxon>
        <taxon>Penicillium</taxon>
    </lineage>
</organism>
<dbReference type="OrthoDB" id="1923159at2759"/>
<name>A0A9W9TAT7_9EURO</name>
<dbReference type="RefSeq" id="XP_058311786.1">
    <property type="nucleotide sequence ID" value="XM_058449442.1"/>
</dbReference>
<accession>A0A9W9TAT7</accession>
<feature type="region of interest" description="Disordered" evidence="2">
    <location>
        <begin position="29"/>
        <end position="83"/>
    </location>
</feature>
<feature type="coiled-coil region" evidence="1">
    <location>
        <begin position="660"/>
        <end position="701"/>
    </location>
</feature>
<feature type="compositionally biased region" description="Basic and acidic residues" evidence="2">
    <location>
        <begin position="362"/>
        <end position="387"/>
    </location>
</feature>
<feature type="region of interest" description="Disordered" evidence="2">
    <location>
        <begin position="276"/>
        <end position="403"/>
    </location>
</feature>
<feature type="compositionally biased region" description="Low complexity" evidence="2">
    <location>
        <begin position="53"/>
        <end position="62"/>
    </location>
</feature>
<evidence type="ECO:0000313" key="4">
    <source>
        <dbReference type="Proteomes" id="UP001150904"/>
    </source>
</evidence>
<dbReference type="AlphaFoldDB" id="A0A9W9TAT7"/>
<feature type="compositionally biased region" description="Polar residues" evidence="2">
    <location>
        <begin position="159"/>
        <end position="187"/>
    </location>
</feature>
<comment type="caution">
    <text evidence="3">The sequence shown here is derived from an EMBL/GenBank/DDBJ whole genome shotgun (WGS) entry which is preliminary data.</text>
</comment>
<feature type="compositionally biased region" description="Polar residues" evidence="2">
    <location>
        <begin position="334"/>
        <end position="345"/>
    </location>
</feature>
<keyword evidence="1" id="KW-0175">Coiled coil</keyword>
<feature type="region of interest" description="Disordered" evidence="2">
    <location>
        <begin position="157"/>
        <end position="187"/>
    </location>
</feature>
<reference evidence="3" key="1">
    <citation type="submission" date="2022-12" db="EMBL/GenBank/DDBJ databases">
        <authorList>
            <person name="Petersen C."/>
        </authorList>
    </citation>
    <scope>NUCLEOTIDE SEQUENCE</scope>
    <source>
        <strain evidence="3">IBT 15544</strain>
    </source>
</reference>
<keyword evidence="4" id="KW-1185">Reference proteome</keyword>
<dbReference type="GeneID" id="83176743"/>
<protein>
    <submittedName>
        <fullName evidence="3">Uncharacterized protein</fullName>
    </submittedName>
</protein>
<gene>
    <name evidence="3" type="ORF">N7498_002380</name>
</gene>
<reference evidence="3" key="2">
    <citation type="journal article" date="2023" name="IMA Fungus">
        <title>Comparative genomic study of the Penicillium genus elucidates a diverse pangenome and 15 lateral gene transfer events.</title>
        <authorList>
            <person name="Petersen C."/>
            <person name="Sorensen T."/>
            <person name="Nielsen M.R."/>
            <person name="Sondergaard T.E."/>
            <person name="Sorensen J.L."/>
            <person name="Fitzpatrick D.A."/>
            <person name="Frisvad J.C."/>
            <person name="Nielsen K.L."/>
        </authorList>
    </citation>
    <scope>NUCLEOTIDE SEQUENCE</scope>
    <source>
        <strain evidence="3">IBT 15544</strain>
    </source>
</reference>
<feature type="compositionally biased region" description="Basic and acidic residues" evidence="2">
    <location>
        <begin position="302"/>
        <end position="311"/>
    </location>
</feature>